<dbReference type="PROSITE" id="PS00409">
    <property type="entry name" value="PROKAR_NTER_METHYL"/>
    <property type="match status" value="1"/>
</dbReference>
<dbReference type="InterPro" id="IPR012902">
    <property type="entry name" value="N_methyl_site"/>
</dbReference>
<dbReference type="SUPFAM" id="SSF54523">
    <property type="entry name" value="Pili subunits"/>
    <property type="match status" value="1"/>
</dbReference>
<keyword evidence="4" id="KW-1185">Reference proteome</keyword>
<keyword evidence="2" id="KW-1133">Transmembrane helix</keyword>
<dbReference type="EMBL" id="JABCSC020000004">
    <property type="protein sequence ID" value="NSL56461.1"/>
    <property type="molecule type" value="Genomic_DNA"/>
</dbReference>
<feature type="compositionally biased region" description="Polar residues" evidence="1">
    <location>
        <begin position="69"/>
        <end position="86"/>
    </location>
</feature>
<name>A0ABX2II10_9RHOO</name>
<evidence type="ECO:0000313" key="4">
    <source>
        <dbReference type="Proteomes" id="UP000778523"/>
    </source>
</evidence>
<feature type="transmembrane region" description="Helical" evidence="2">
    <location>
        <begin position="7"/>
        <end position="28"/>
    </location>
</feature>
<protein>
    <submittedName>
        <fullName evidence="3">Prepilin-type N-terminal cleavage/methylation domain-containing protein</fullName>
    </submittedName>
</protein>
<dbReference type="Proteomes" id="UP000778523">
    <property type="component" value="Unassembled WGS sequence"/>
</dbReference>
<comment type="caution">
    <text evidence="3">The sequence shown here is derived from an EMBL/GenBank/DDBJ whole genome shotgun (WGS) entry which is preliminary data.</text>
</comment>
<reference evidence="3 4" key="1">
    <citation type="submission" date="2020-06" db="EMBL/GenBank/DDBJ databases">
        <title>Draft genome of Uliginosibacterium sp. IMCC34675.</title>
        <authorList>
            <person name="Song J."/>
        </authorList>
    </citation>
    <scope>NUCLEOTIDE SEQUENCE [LARGE SCALE GENOMIC DNA]</scope>
    <source>
        <strain evidence="3 4">IMCC34675</strain>
    </source>
</reference>
<keyword evidence="2" id="KW-0472">Membrane</keyword>
<keyword evidence="2" id="KW-0812">Transmembrane</keyword>
<feature type="region of interest" description="Disordered" evidence="1">
    <location>
        <begin position="64"/>
        <end position="86"/>
    </location>
</feature>
<evidence type="ECO:0000256" key="1">
    <source>
        <dbReference type="SAM" id="MobiDB-lite"/>
    </source>
</evidence>
<gene>
    <name evidence="3" type="ORF">HJ583_015615</name>
</gene>
<dbReference type="NCBIfam" id="TIGR02532">
    <property type="entry name" value="IV_pilin_GFxxxE"/>
    <property type="match status" value="1"/>
</dbReference>
<evidence type="ECO:0000313" key="3">
    <source>
        <dbReference type="EMBL" id="NSL56461.1"/>
    </source>
</evidence>
<accession>A0ABX2II10</accession>
<dbReference type="InterPro" id="IPR045584">
    <property type="entry name" value="Pilin-like"/>
</dbReference>
<dbReference type="Gene3D" id="3.30.700.10">
    <property type="entry name" value="Glycoprotein, Type 4 Pilin"/>
    <property type="match status" value="1"/>
</dbReference>
<sequence>MKRQQSGFTLVEIAIVLVIIGLLLGGVLKGQELITQAKIKNVSNDLTGITAAVYSYQDRFKSLPGDDPNGSTRWSDTDAVSATNKGNGKIDSNEQSLFWQHLRKAGFVAGEIKSGSPLNAVGGQIEPVQTALAIGGLSICTHNLPAKIAEALDVQIDDGKPNTGTVRAAVETSASVVTTAPTITGYTDDGSTLYVLCKQL</sequence>
<evidence type="ECO:0000256" key="2">
    <source>
        <dbReference type="SAM" id="Phobius"/>
    </source>
</evidence>
<dbReference type="RefSeq" id="WP_170022792.1">
    <property type="nucleotide sequence ID" value="NZ_JABCSC020000004.1"/>
</dbReference>
<dbReference type="Pfam" id="PF07963">
    <property type="entry name" value="N_methyl"/>
    <property type="match status" value="1"/>
</dbReference>
<proteinExistence type="predicted"/>
<organism evidence="3 4">
    <name type="scientific">Uliginosibacterium aquaticum</name>
    <dbReference type="NCBI Taxonomy" id="2731212"/>
    <lineage>
        <taxon>Bacteria</taxon>
        <taxon>Pseudomonadati</taxon>
        <taxon>Pseudomonadota</taxon>
        <taxon>Betaproteobacteria</taxon>
        <taxon>Rhodocyclales</taxon>
        <taxon>Zoogloeaceae</taxon>
        <taxon>Uliginosibacterium</taxon>
    </lineage>
</organism>